<name>A0AAV9NAS3_9EURO</name>
<dbReference type="InterPro" id="IPR000182">
    <property type="entry name" value="GNAT_dom"/>
</dbReference>
<dbReference type="RefSeq" id="XP_064706720.1">
    <property type="nucleotide sequence ID" value="XM_064845866.1"/>
</dbReference>
<accession>A0AAV9NAS3</accession>
<evidence type="ECO:0000313" key="2">
    <source>
        <dbReference type="EMBL" id="KAK5053278.1"/>
    </source>
</evidence>
<reference evidence="2 3" key="1">
    <citation type="submission" date="2023-08" db="EMBL/GenBank/DDBJ databases">
        <title>Black Yeasts Isolated from many extreme environments.</title>
        <authorList>
            <person name="Coleine C."/>
            <person name="Stajich J.E."/>
            <person name="Selbmann L."/>
        </authorList>
    </citation>
    <scope>NUCLEOTIDE SEQUENCE [LARGE SCALE GENOMIC DNA]</scope>
    <source>
        <strain evidence="2 3">CCFEE 5792</strain>
    </source>
</reference>
<dbReference type="GeneID" id="89970464"/>
<evidence type="ECO:0000313" key="3">
    <source>
        <dbReference type="Proteomes" id="UP001358417"/>
    </source>
</evidence>
<dbReference type="EMBL" id="JAVRRD010000012">
    <property type="protein sequence ID" value="KAK5053278.1"/>
    <property type="molecule type" value="Genomic_DNA"/>
</dbReference>
<keyword evidence="3" id="KW-1185">Reference proteome</keyword>
<dbReference type="CDD" id="cd04301">
    <property type="entry name" value="NAT_SF"/>
    <property type="match status" value="1"/>
</dbReference>
<dbReference type="PANTHER" id="PTHR43233:SF1">
    <property type="entry name" value="FAMILY N-ACETYLTRANSFERASE, PUTATIVE (AFU_ORTHOLOGUE AFUA_6G03350)-RELATED"/>
    <property type="match status" value="1"/>
</dbReference>
<dbReference type="PROSITE" id="PS51186">
    <property type="entry name" value="GNAT"/>
    <property type="match status" value="1"/>
</dbReference>
<dbReference type="PANTHER" id="PTHR43233">
    <property type="entry name" value="FAMILY N-ACETYLTRANSFERASE, PUTATIVE (AFU_ORTHOLOGUE AFUA_6G03350)-RELATED"/>
    <property type="match status" value="1"/>
</dbReference>
<dbReference type="Proteomes" id="UP001358417">
    <property type="component" value="Unassembled WGS sequence"/>
</dbReference>
<organism evidence="2 3">
    <name type="scientific">Exophiala bonariae</name>
    <dbReference type="NCBI Taxonomy" id="1690606"/>
    <lineage>
        <taxon>Eukaryota</taxon>
        <taxon>Fungi</taxon>
        <taxon>Dikarya</taxon>
        <taxon>Ascomycota</taxon>
        <taxon>Pezizomycotina</taxon>
        <taxon>Eurotiomycetes</taxon>
        <taxon>Chaetothyriomycetidae</taxon>
        <taxon>Chaetothyriales</taxon>
        <taxon>Herpotrichiellaceae</taxon>
        <taxon>Exophiala</taxon>
    </lineage>
</organism>
<gene>
    <name evidence="2" type="ORF">LTR84_002252</name>
</gene>
<dbReference type="SUPFAM" id="SSF55729">
    <property type="entry name" value="Acyl-CoA N-acyltransferases (Nat)"/>
    <property type="match status" value="1"/>
</dbReference>
<evidence type="ECO:0000259" key="1">
    <source>
        <dbReference type="PROSITE" id="PS51186"/>
    </source>
</evidence>
<dbReference type="InterPro" id="IPR016181">
    <property type="entry name" value="Acyl_CoA_acyltransferase"/>
</dbReference>
<dbReference type="InterPro" id="IPR053144">
    <property type="entry name" value="Acetyltransferase_Butenolide"/>
</dbReference>
<sequence length="183" mass="19857">MAQPTNTQLNTKRTWTRDGFVISTDASLIPIAALTQAFESSQLYWAKGLPEDVMREILEHSLCFGLYTTTSPPTTTSGETPPAPPPPTNLIGFARCITDRVTLIYLTDVYIAPEHQGRGLGKWLVNCVQEVISDMPHLRRSLLITGAGDTGKRFYGDLMGMHEVSAATGDAVVLSARGPGCSF</sequence>
<dbReference type="AlphaFoldDB" id="A0AAV9NAS3"/>
<feature type="domain" description="N-acetyltransferase" evidence="1">
    <location>
        <begin position="24"/>
        <end position="179"/>
    </location>
</feature>
<comment type="caution">
    <text evidence="2">The sequence shown here is derived from an EMBL/GenBank/DDBJ whole genome shotgun (WGS) entry which is preliminary data.</text>
</comment>
<dbReference type="GO" id="GO:0016747">
    <property type="term" value="F:acyltransferase activity, transferring groups other than amino-acyl groups"/>
    <property type="evidence" value="ECO:0007669"/>
    <property type="project" value="InterPro"/>
</dbReference>
<dbReference type="Pfam" id="PF00583">
    <property type="entry name" value="Acetyltransf_1"/>
    <property type="match status" value="1"/>
</dbReference>
<protein>
    <recommendedName>
        <fullName evidence="1">N-acetyltransferase domain-containing protein</fullName>
    </recommendedName>
</protein>
<dbReference type="Gene3D" id="3.40.630.30">
    <property type="match status" value="1"/>
</dbReference>
<proteinExistence type="predicted"/>